<evidence type="ECO:0000313" key="1">
    <source>
        <dbReference type="EMBL" id="TRX89385.1"/>
    </source>
</evidence>
<sequence length="228" mass="25424">MTNTPATASRRTIQDYGLARYDLYVNPADLAFIEPYANPTGSLNPAWVGFSIEDKRNTIGSFCAVSTSLNAYVTTAVFLTLSENIGANRLTPMRLREMIVDTYLAAGGNLNTLRFLGTKSIINIVTRNQIERLFQRAGKDFTRPGSIELLPEHKEFASDVLGNPFTRCIRSLLRHHEIETGFAKMKRFTFLSKGLLPDDRVDDDRPELSLVIELCRPGEDGYPAGDDS</sequence>
<proteinExistence type="predicted"/>
<dbReference type="OrthoDB" id="4658887at2759"/>
<keyword evidence="2" id="KW-1185">Reference proteome</keyword>
<name>A0A553HN55_9PEZI</name>
<protein>
    <submittedName>
        <fullName evidence="1">Uncharacterized protein</fullName>
    </submittedName>
</protein>
<comment type="caution">
    <text evidence="1">The sequence shown here is derived from an EMBL/GenBank/DDBJ whole genome shotgun (WGS) entry which is preliminary data.</text>
</comment>
<dbReference type="AlphaFoldDB" id="A0A553HN55"/>
<evidence type="ECO:0000313" key="2">
    <source>
        <dbReference type="Proteomes" id="UP000319160"/>
    </source>
</evidence>
<dbReference type="Proteomes" id="UP000319160">
    <property type="component" value="Unassembled WGS sequence"/>
</dbReference>
<organism evidence="1 2">
    <name type="scientific">Xylaria flabelliformis</name>
    <dbReference type="NCBI Taxonomy" id="2512241"/>
    <lineage>
        <taxon>Eukaryota</taxon>
        <taxon>Fungi</taxon>
        <taxon>Dikarya</taxon>
        <taxon>Ascomycota</taxon>
        <taxon>Pezizomycotina</taxon>
        <taxon>Sordariomycetes</taxon>
        <taxon>Xylariomycetidae</taxon>
        <taxon>Xylariales</taxon>
        <taxon>Xylariaceae</taxon>
        <taxon>Xylaria</taxon>
    </lineage>
</organism>
<dbReference type="EMBL" id="VFLP01000068">
    <property type="protein sequence ID" value="TRX89385.1"/>
    <property type="molecule type" value="Genomic_DNA"/>
</dbReference>
<accession>A0A553HN55</accession>
<reference evidence="2" key="1">
    <citation type="submission" date="2019-06" db="EMBL/GenBank/DDBJ databases">
        <title>Draft genome sequence of the griseofulvin-producing fungus Xylaria cubensis strain G536.</title>
        <authorList>
            <person name="Mead M.E."/>
            <person name="Raja H.A."/>
            <person name="Steenwyk J.L."/>
            <person name="Knowles S.L."/>
            <person name="Oberlies N.H."/>
            <person name="Rokas A."/>
        </authorList>
    </citation>
    <scope>NUCLEOTIDE SEQUENCE [LARGE SCALE GENOMIC DNA]</scope>
    <source>
        <strain evidence="2">G536</strain>
    </source>
</reference>
<gene>
    <name evidence="1" type="ORF">FHL15_009683</name>
</gene>